<evidence type="ECO:0000313" key="2">
    <source>
        <dbReference type="Proteomes" id="UP000071065"/>
    </source>
</evidence>
<evidence type="ECO:0000313" key="1">
    <source>
        <dbReference type="EMBL" id="AMO54947.1"/>
    </source>
</evidence>
<dbReference type="RefSeq" id="WP_201772260.1">
    <property type="nucleotide sequence ID" value="NZ_CP013251.1"/>
</dbReference>
<organism evidence="1 2">
    <name type="scientific">Endozoicomonas montiporae CL-33</name>
    <dbReference type="NCBI Taxonomy" id="570277"/>
    <lineage>
        <taxon>Bacteria</taxon>
        <taxon>Pseudomonadati</taxon>
        <taxon>Pseudomonadota</taxon>
        <taxon>Gammaproteobacteria</taxon>
        <taxon>Oceanospirillales</taxon>
        <taxon>Endozoicomonadaceae</taxon>
        <taxon>Endozoicomonas</taxon>
    </lineage>
</organism>
<name>A0A142B871_9GAMM</name>
<dbReference type="EMBL" id="CP013251">
    <property type="protein sequence ID" value="AMO54947.1"/>
    <property type="molecule type" value="Genomic_DNA"/>
</dbReference>
<dbReference type="STRING" id="570277.EZMO1_0711"/>
<dbReference type="Proteomes" id="UP000071065">
    <property type="component" value="Chromosome"/>
</dbReference>
<accession>A0A142B871</accession>
<dbReference type="AlphaFoldDB" id="A0A142B871"/>
<sequence length="106" mass="11562">MNKALSLSLGLVDQFATDGSSISAQIKSKVNHEFASLPTKILGEYFSKSDVSRTLFSVAKDLEVSAMSRVFNSYSDSSSELKSFIGCLLDYWSIDRLDFSSSAKSA</sequence>
<dbReference type="PATRIC" id="fig|570277.3.peg.764"/>
<gene>
    <name evidence="1" type="ORF">EZMO1_0711</name>
</gene>
<reference evidence="1 2" key="1">
    <citation type="journal article" date="2016" name="Front. Microbiol.">
        <title>Genomic Insight into the Host-Endosymbiont Relationship of Endozoicomonas montiporae CL-33(T) with its Coral Host.</title>
        <authorList>
            <person name="Ding J.-Y."/>
            <person name="Shiu J.-H."/>
            <person name="Chen W.-M."/>
            <person name="Chiang Y.-R."/>
            <person name="Tang S.-L."/>
        </authorList>
    </citation>
    <scope>NUCLEOTIDE SEQUENCE [LARGE SCALE GENOMIC DNA]</scope>
    <source>
        <strain evidence="1 2">CL-33</strain>
    </source>
</reference>
<protein>
    <submittedName>
        <fullName evidence="1">Uncharacterized protein</fullName>
    </submittedName>
</protein>
<proteinExistence type="predicted"/>
<dbReference type="KEGG" id="emp:EZMO1_0711"/>